<dbReference type="OrthoDB" id="6602337at2759"/>
<proteinExistence type="predicted"/>
<keyword evidence="2" id="KW-1185">Reference proteome</keyword>
<dbReference type="EMBL" id="LJIG01000871">
    <property type="protein sequence ID" value="KRT86069.1"/>
    <property type="molecule type" value="Genomic_DNA"/>
</dbReference>
<organism evidence="1 2">
    <name type="scientific">Oryctes borbonicus</name>
    <dbReference type="NCBI Taxonomy" id="1629725"/>
    <lineage>
        <taxon>Eukaryota</taxon>
        <taxon>Metazoa</taxon>
        <taxon>Ecdysozoa</taxon>
        <taxon>Arthropoda</taxon>
        <taxon>Hexapoda</taxon>
        <taxon>Insecta</taxon>
        <taxon>Pterygota</taxon>
        <taxon>Neoptera</taxon>
        <taxon>Endopterygota</taxon>
        <taxon>Coleoptera</taxon>
        <taxon>Polyphaga</taxon>
        <taxon>Scarabaeiformia</taxon>
        <taxon>Scarabaeidae</taxon>
        <taxon>Dynastinae</taxon>
        <taxon>Oryctes</taxon>
    </lineage>
</organism>
<dbReference type="InterPro" id="IPR017964">
    <property type="entry name" value="DNA-dir_DNA_pol_B_CS"/>
</dbReference>
<comment type="caution">
    <text evidence="1">The sequence shown here is derived from an EMBL/GenBank/DDBJ whole genome shotgun (WGS) entry which is preliminary data.</text>
</comment>
<dbReference type="InterPro" id="IPR043502">
    <property type="entry name" value="DNA/RNA_pol_sf"/>
</dbReference>
<dbReference type="SUPFAM" id="SSF56672">
    <property type="entry name" value="DNA/RNA polymerases"/>
    <property type="match status" value="1"/>
</dbReference>
<dbReference type="InterPro" id="IPR023211">
    <property type="entry name" value="DNA_pol_palm_dom_sf"/>
</dbReference>
<dbReference type="GO" id="GO:0071897">
    <property type="term" value="P:DNA biosynthetic process"/>
    <property type="evidence" value="ECO:0007669"/>
    <property type="project" value="UniProtKB-ARBA"/>
</dbReference>
<evidence type="ECO:0008006" key="3">
    <source>
        <dbReference type="Google" id="ProtNLM"/>
    </source>
</evidence>
<dbReference type="AlphaFoldDB" id="A0A0T6BFE9"/>
<dbReference type="GO" id="GO:0000166">
    <property type="term" value="F:nucleotide binding"/>
    <property type="evidence" value="ECO:0007669"/>
    <property type="project" value="InterPro"/>
</dbReference>
<protein>
    <recommendedName>
        <fullName evidence="3">DNA-directed DNA polymerase</fullName>
    </recommendedName>
</protein>
<dbReference type="Proteomes" id="UP000051574">
    <property type="component" value="Unassembled WGS sequence"/>
</dbReference>
<dbReference type="PROSITE" id="PS00116">
    <property type="entry name" value="DNA_POLYMERASE_B"/>
    <property type="match status" value="1"/>
</dbReference>
<sequence length="132" mass="15517">MYDFYYNLLKRKYQEKVCLCYMDTDSFILEINTDDVYCDMKQNVSKFDTSNFSVDNVYGIPPQNKTVLGLFKDENSGNIINEFVGLRSKGYSIRVEGSETKKMKGVKRSVVKNEINFEDYKNCLFNRNLVYK</sequence>
<dbReference type="Gene3D" id="3.90.1600.10">
    <property type="entry name" value="Palm domain of DNA polymerase"/>
    <property type="match status" value="1"/>
</dbReference>
<dbReference type="PANTHER" id="PTHR31511:SF12">
    <property type="entry name" value="RHO TERMINATION FACTOR N-TERMINAL DOMAIN-CONTAINING PROTEIN"/>
    <property type="match status" value="1"/>
</dbReference>
<dbReference type="PANTHER" id="PTHR31511">
    <property type="entry name" value="PROTEIN CBG23764"/>
    <property type="match status" value="1"/>
</dbReference>
<dbReference type="GO" id="GO:0003676">
    <property type="term" value="F:nucleic acid binding"/>
    <property type="evidence" value="ECO:0007669"/>
    <property type="project" value="InterPro"/>
</dbReference>
<gene>
    <name evidence="1" type="ORF">AMK59_2777</name>
</gene>
<accession>A0A0T6BFE9</accession>
<evidence type="ECO:0000313" key="2">
    <source>
        <dbReference type="Proteomes" id="UP000051574"/>
    </source>
</evidence>
<name>A0A0T6BFE9_9SCAR</name>
<reference evidence="1 2" key="1">
    <citation type="submission" date="2015-09" db="EMBL/GenBank/DDBJ databases">
        <title>Draft genome of the scarab beetle Oryctes borbonicus.</title>
        <authorList>
            <person name="Meyer J.M."/>
            <person name="Markov G.V."/>
            <person name="Baskaran P."/>
            <person name="Herrmann M."/>
            <person name="Sommer R.J."/>
            <person name="Roedelsperger C."/>
        </authorList>
    </citation>
    <scope>NUCLEOTIDE SEQUENCE [LARGE SCALE GENOMIC DNA]</scope>
    <source>
        <strain evidence="1">OB123</strain>
        <tissue evidence="1">Whole animal</tissue>
    </source>
</reference>
<evidence type="ECO:0000313" key="1">
    <source>
        <dbReference type="EMBL" id="KRT86069.1"/>
    </source>
</evidence>